<accession>A0A5N5FB85</accession>
<feature type="region of interest" description="Disordered" evidence="1">
    <location>
        <begin position="42"/>
        <end position="89"/>
    </location>
</feature>
<reference evidence="2 3" key="3">
    <citation type="submission" date="2019-11" db="EMBL/GenBank/DDBJ databases">
        <title>A de novo genome assembly of a pear dwarfing rootstock.</title>
        <authorList>
            <person name="Wang F."/>
            <person name="Wang J."/>
            <person name="Li S."/>
            <person name="Zhang Y."/>
            <person name="Fang M."/>
            <person name="Ma L."/>
            <person name="Zhao Y."/>
            <person name="Jiang S."/>
        </authorList>
    </citation>
    <scope>NUCLEOTIDE SEQUENCE [LARGE SCALE GENOMIC DNA]</scope>
    <source>
        <strain evidence="2">S2</strain>
        <tissue evidence="2">Leaf</tissue>
    </source>
</reference>
<keyword evidence="3" id="KW-1185">Reference proteome</keyword>
<reference evidence="2 3" key="1">
    <citation type="submission" date="2019-09" db="EMBL/GenBank/DDBJ databases">
        <authorList>
            <person name="Ou C."/>
        </authorList>
    </citation>
    <scope>NUCLEOTIDE SEQUENCE [LARGE SCALE GENOMIC DNA]</scope>
    <source>
        <strain evidence="2">S2</strain>
        <tissue evidence="2">Leaf</tissue>
    </source>
</reference>
<dbReference type="EMBL" id="SMOL01000753">
    <property type="protein sequence ID" value="KAB2600358.1"/>
    <property type="molecule type" value="Genomic_DNA"/>
</dbReference>
<evidence type="ECO:0000256" key="1">
    <source>
        <dbReference type="SAM" id="MobiDB-lite"/>
    </source>
</evidence>
<name>A0A5N5FB85_9ROSA</name>
<feature type="compositionally biased region" description="Gly residues" evidence="1">
    <location>
        <begin position="66"/>
        <end position="80"/>
    </location>
</feature>
<evidence type="ECO:0000313" key="2">
    <source>
        <dbReference type="EMBL" id="KAB2600358.1"/>
    </source>
</evidence>
<comment type="caution">
    <text evidence="2">The sequence shown here is derived from an EMBL/GenBank/DDBJ whole genome shotgun (WGS) entry which is preliminary data.</text>
</comment>
<dbReference type="AlphaFoldDB" id="A0A5N5FB85"/>
<gene>
    <name evidence="2" type="ORF">D8674_010629</name>
</gene>
<reference evidence="3" key="2">
    <citation type="submission" date="2019-10" db="EMBL/GenBank/DDBJ databases">
        <title>A de novo genome assembly of a pear dwarfing rootstock.</title>
        <authorList>
            <person name="Wang F."/>
            <person name="Wang J."/>
            <person name="Li S."/>
            <person name="Zhang Y."/>
            <person name="Fang M."/>
            <person name="Ma L."/>
            <person name="Zhao Y."/>
            <person name="Jiang S."/>
        </authorList>
    </citation>
    <scope>NUCLEOTIDE SEQUENCE [LARGE SCALE GENOMIC DNA]</scope>
</reference>
<sequence length="89" mass="9363">MYSDDGNQLVKKPEWFFDVPAAGNPNIPGGINVAVGLEGGKRWRAGGGGSHHKNKKEKKRHQVGSDRGGGIGGGIGGGGRSWRRNRKGS</sequence>
<proteinExistence type="predicted"/>
<organism evidence="2 3">
    <name type="scientific">Pyrus ussuriensis x Pyrus communis</name>
    <dbReference type="NCBI Taxonomy" id="2448454"/>
    <lineage>
        <taxon>Eukaryota</taxon>
        <taxon>Viridiplantae</taxon>
        <taxon>Streptophyta</taxon>
        <taxon>Embryophyta</taxon>
        <taxon>Tracheophyta</taxon>
        <taxon>Spermatophyta</taxon>
        <taxon>Magnoliopsida</taxon>
        <taxon>eudicotyledons</taxon>
        <taxon>Gunneridae</taxon>
        <taxon>Pentapetalae</taxon>
        <taxon>rosids</taxon>
        <taxon>fabids</taxon>
        <taxon>Rosales</taxon>
        <taxon>Rosaceae</taxon>
        <taxon>Amygdaloideae</taxon>
        <taxon>Maleae</taxon>
        <taxon>Pyrus</taxon>
    </lineage>
</organism>
<evidence type="ECO:0000313" key="3">
    <source>
        <dbReference type="Proteomes" id="UP000327157"/>
    </source>
</evidence>
<feature type="compositionally biased region" description="Basic residues" evidence="1">
    <location>
        <begin position="50"/>
        <end position="62"/>
    </location>
</feature>
<protein>
    <submittedName>
        <fullName evidence="2">Glycine-rich cell wall structural protein-like</fullName>
    </submittedName>
</protein>
<dbReference type="Proteomes" id="UP000327157">
    <property type="component" value="Chromosome 13"/>
</dbReference>